<evidence type="ECO:0000313" key="1">
    <source>
        <dbReference type="EMBL" id="MDR7280238.1"/>
    </source>
</evidence>
<keyword evidence="2" id="KW-1185">Reference proteome</keyword>
<reference evidence="1" key="1">
    <citation type="submission" date="2023-07" db="EMBL/GenBank/DDBJ databases">
        <title>Sequencing the genomes of 1000 actinobacteria strains.</title>
        <authorList>
            <person name="Klenk H.-P."/>
        </authorList>
    </citation>
    <scope>NUCLEOTIDE SEQUENCE</scope>
    <source>
        <strain evidence="1">DSM 44707</strain>
    </source>
</reference>
<proteinExistence type="predicted"/>
<dbReference type="AlphaFoldDB" id="A0AAE3YUP2"/>
<comment type="caution">
    <text evidence="1">The sequence shown here is derived from an EMBL/GenBank/DDBJ whole genome shotgun (WGS) entry which is preliminary data.</text>
</comment>
<dbReference type="Proteomes" id="UP001183643">
    <property type="component" value="Unassembled WGS sequence"/>
</dbReference>
<dbReference type="EMBL" id="JAVDYB010000001">
    <property type="protein sequence ID" value="MDR7280238.1"/>
    <property type="molecule type" value="Genomic_DNA"/>
</dbReference>
<organism evidence="1 2">
    <name type="scientific">Catenuloplanes atrovinosus</name>
    <dbReference type="NCBI Taxonomy" id="137266"/>
    <lineage>
        <taxon>Bacteria</taxon>
        <taxon>Bacillati</taxon>
        <taxon>Actinomycetota</taxon>
        <taxon>Actinomycetes</taxon>
        <taxon>Micromonosporales</taxon>
        <taxon>Micromonosporaceae</taxon>
        <taxon>Catenuloplanes</taxon>
    </lineage>
</organism>
<evidence type="ECO:0000313" key="2">
    <source>
        <dbReference type="Proteomes" id="UP001183643"/>
    </source>
</evidence>
<name>A0AAE3YUP2_9ACTN</name>
<accession>A0AAE3YUP2</accession>
<protein>
    <submittedName>
        <fullName evidence="1">Uncharacterized protein (DUF433 family)</fullName>
    </submittedName>
</protein>
<sequence length="35" mass="3875">MFAASKIRAETIAELSYEGGESIDDIADEYNLQHS</sequence>
<gene>
    <name evidence="1" type="ORF">J2S41_007016</name>
</gene>